<comment type="caution">
    <text evidence="2">The sequence shown here is derived from an EMBL/GenBank/DDBJ whole genome shotgun (WGS) entry which is preliminary data.</text>
</comment>
<reference evidence="3" key="1">
    <citation type="submission" date="2017-02" db="EMBL/GenBank/DDBJ databases">
        <authorList>
            <person name="Tetz G."/>
            <person name="Tetz V."/>
        </authorList>
    </citation>
    <scope>NUCLEOTIDE SEQUENCE [LARGE SCALE GENOMIC DNA]</scope>
    <source>
        <strain evidence="3">VT16-26</strain>
    </source>
</reference>
<keyword evidence="1" id="KW-0472">Membrane</keyword>
<keyword evidence="1" id="KW-1133">Transmembrane helix</keyword>
<feature type="transmembrane region" description="Helical" evidence="1">
    <location>
        <begin position="7"/>
        <end position="26"/>
    </location>
</feature>
<dbReference type="AlphaFoldDB" id="A0A202C701"/>
<sequence>MQNILRNIAASVIGFILSCIAFLMFFKIEGQGGVLALVFIFLLYVILLIYSLVTENVLFFSI</sequence>
<dbReference type="PROSITE" id="PS51257">
    <property type="entry name" value="PROKAR_LIPOPROTEIN"/>
    <property type="match status" value="1"/>
</dbReference>
<evidence type="ECO:0000313" key="3">
    <source>
        <dbReference type="Proteomes" id="UP000196355"/>
    </source>
</evidence>
<evidence type="ECO:0000313" key="2">
    <source>
        <dbReference type="EMBL" id="OVE59342.1"/>
    </source>
</evidence>
<name>A0A202C701_9FLAO</name>
<dbReference type="EMBL" id="MVAG01000088">
    <property type="protein sequence ID" value="OVE59342.1"/>
    <property type="molecule type" value="Genomic_DNA"/>
</dbReference>
<keyword evidence="3" id="KW-1185">Reference proteome</keyword>
<proteinExistence type="predicted"/>
<keyword evidence="1" id="KW-0812">Transmembrane</keyword>
<organism evidence="2 3">
    <name type="scientific">Chryseobacterium mucoviscidosis</name>
    <dbReference type="NCBI Taxonomy" id="1945581"/>
    <lineage>
        <taxon>Bacteria</taxon>
        <taxon>Pseudomonadati</taxon>
        <taxon>Bacteroidota</taxon>
        <taxon>Flavobacteriia</taxon>
        <taxon>Flavobacteriales</taxon>
        <taxon>Weeksellaceae</taxon>
        <taxon>Chryseobacterium group</taxon>
        <taxon>Chryseobacterium</taxon>
    </lineage>
</organism>
<gene>
    <name evidence="2" type="ORF">B0E34_05325</name>
</gene>
<dbReference type="Proteomes" id="UP000196355">
    <property type="component" value="Unassembled WGS sequence"/>
</dbReference>
<feature type="transmembrane region" description="Helical" evidence="1">
    <location>
        <begin position="32"/>
        <end position="53"/>
    </location>
</feature>
<protein>
    <submittedName>
        <fullName evidence="2">Uncharacterized protein</fullName>
    </submittedName>
</protein>
<accession>A0A202C701</accession>
<evidence type="ECO:0000256" key="1">
    <source>
        <dbReference type="SAM" id="Phobius"/>
    </source>
</evidence>